<gene>
    <name evidence="11" type="ORF">HBA54_03525</name>
</gene>
<dbReference type="EMBL" id="JAAQPH010000002">
    <property type="protein sequence ID" value="NIA67651.1"/>
    <property type="molecule type" value="Genomic_DNA"/>
</dbReference>
<keyword evidence="12" id="KW-1185">Reference proteome</keyword>
<name>A0A967C1Q6_9PROT</name>
<dbReference type="Proteomes" id="UP000761264">
    <property type="component" value="Unassembled WGS sequence"/>
</dbReference>
<evidence type="ECO:0000313" key="11">
    <source>
        <dbReference type="EMBL" id="NIA67651.1"/>
    </source>
</evidence>
<keyword evidence="4" id="KW-0808">Transferase</keyword>
<comment type="catalytic activity">
    <reaction evidence="9">
        <text>alpha-D-glucose 1-phosphate + UTP + H(+) = UDP-alpha-D-glucose + diphosphate</text>
        <dbReference type="Rhea" id="RHEA:19889"/>
        <dbReference type="ChEBI" id="CHEBI:15378"/>
        <dbReference type="ChEBI" id="CHEBI:33019"/>
        <dbReference type="ChEBI" id="CHEBI:46398"/>
        <dbReference type="ChEBI" id="CHEBI:58601"/>
        <dbReference type="ChEBI" id="CHEBI:58885"/>
        <dbReference type="EC" id="2.7.7.9"/>
    </reaction>
</comment>
<dbReference type="Pfam" id="PF00483">
    <property type="entry name" value="NTP_transferase"/>
    <property type="match status" value="1"/>
</dbReference>
<evidence type="ECO:0000256" key="2">
    <source>
        <dbReference type="ARBA" id="ARBA00012415"/>
    </source>
</evidence>
<evidence type="ECO:0000256" key="9">
    <source>
        <dbReference type="ARBA" id="ARBA00048128"/>
    </source>
</evidence>
<keyword evidence="5" id="KW-0548">Nucleotidyltransferase</keyword>
<dbReference type="InterPro" id="IPR029044">
    <property type="entry name" value="Nucleotide-diphossugar_trans"/>
</dbReference>
<organism evidence="11 12">
    <name type="scientific">Pelagibius litoralis</name>
    <dbReference type="NCBI Taxonomy" id="374515"/>
    <lineage>
        <taxon>Bacteria</taxon>
        <taxon>Pseudomonadati</taxon>
        <taxon>Pseudomonadota</taxon>
        <taxon>Alphaproteobacteria</taxon>
        <taxon>Rhodospirillales</taxon>
        <taxon>Rhodovibrionaceae</taxon>
        <taxon>Pelagibius</taxon>
    </lineage>
</organism>
<evidence type="ECO:0000256" key="3">
    <source>
        <dbReference type="ARBA" id="ARBA00019048"/>
    </source>
</evidence>
<evidence type="ECO:0000256" key="8">
    <source>
        <dbReference type="ARBA" id="ARBA00032341"/>
    </source>
</evidence>
<evidence type="ECO:0000256" key="1">
    <source>
        <dbReference type="ARBA" id="ARBA00006890"/>
    </source>
</evidence>
<evidence type="ECO:0000259" key="10">
    <source>
        <dbReference type="Pfam" id="PF00483"/>
    </source>
</evidence>
<evidence type="ECO:0000256" key="6">
    <source>
        <dbReference type="ARBA" id="ARBA00031455"/>
    </source>
</evidence>
<evidence type="ECO:0000256" key="5">
    <source>
        <dbReference type="ARBA" id="ARBA00022695"/>
    </source>
</evidence>
<feature type="domain" description="Nucleotidyl transferase" evidence="10">
    <location>
        <begin position="19"/>
        <end position="157"/>
    </location>
</feature>
<evidence type="ECO:0000313" key="12">
    <source>
        <dbReference type="Proteomes" id="UP000761264"/>
    </source>
</evidence>
<dbReference type="GO" id="GO:0003983">
    <property type="term" value="F:UTP:glucose-1-phosphate uridylyltransferase activity"/>
    <property type="evidence" value="ECO:0007669"/>
    <property type="project" value="UniProtKB-EC"/>
</dbReference>
<evidence type="ECO:0000256" key="4">
    <source>
        <dbReference type="ARBA" id="ARBA00022679"/>
    </source>
</evidence>
<dbReference type="EC" id="2.7.7.9" evidence="2"/>
<dbReference type="PANTHER" id="PTHR43197">
    <property type="entry name" value="UTP--GLUCOSE-1-PHOSPHATE URIDYLYLTRANSFERASE"/>
    <property type="match status" value="1"/>
</dbReference>
<dbReference type="SUPFAM" id="SSF53448">
    <property type="entry name" value="Nucleotide-diphospho-sugar transferases"/>
    <property type="match status" value="1"/>
</dbReference>
<dbReference type="PANTHER" id="PTHR43197:SF1">
    <property type="entry name" value="UTP--GLUCOSE-1-PHOSPHATE URIDYLYLTRANSFERASE"/>
    <property type="match status" value="1"/>
</dbReference>
<comment type="caution">
    <text evidence="11">The sequence shown here is derived from an EMBL/GenBank/DDBJ whole genome shotgun (WGS) entry which is preliminary data.</text>
</comment>
<dbReference type="GO" id="GO:0006011">
    <property type="term" value="P:UDP-alpha-D-glucose metabolic process"/>
    <property type="evidence" value="ECO:0007669"/>
    <property type="project" value="InterPro"/>
</dbReference>
<dbReference type="InterPro" id="IPR005835">
    <property type="entry name" value="NTP_transferase_dom"/>
</dbReference>
<accession>A0A967C1Q6</accession>
<proteinExistence type="inferred from homology"/>
<protein>
    <recommendedName>
        <fullName evidence="3">UTP--glucose-1-phosphate uridylyltransferase</fullName>
        <ecNumber evidence="2">2.7.7.9</ecNumber>
    </recommendedName>
    <alternativeName>
        <fullName evidence="6">Alpha-D-glucosyl-1-phosphate uridylyltransferase</fullName>
    </alternativeName>
    <alternativeName>
        <fullName evidence="7">UDP-glucose pyrophosphorylase</fullName>
    </alternativeName>
    <alternativeName>
        <fullName evidence="8">Uridine diphosphoglucose pyrophosphorylase</fullName>
    </alternativeName>
</protein>
<dbReference type="RefSeq" id="WP_167221407.1">
    <property type="nucleotide sequence ID" value="NZ_JAAQPH010000002.1"/>
</dbReference>
<reference evidence="11" key="1">
    <citation type="submission" date="2020-03" db="EMBL/GenBank/DDBJ databases">
        <title>Genome of Pelagibius litoralis DSM 21314T.</title>
        <authorList>
            <person name="Wang G."/>
        </authorList>
    </citation>
    <scope>NUCLEOTIDE SEQUENCE</scope>
    <source>
        <strain evidence="11">DSM 21314</strain>
    </source>
</reference>
<sequence>MKNPKLRKAVIPVGLDDNNLHPASRAVPAEMLPVVDRPLVQYAVEEALASGLDELIFVTQQGLTIVEDHFAEKRGPLREDDRSIVGRPSSWGPAGRPRQILICRQNEGGGLAKALWSARNLIGAEAFAVLMPSDLLLGETPAMAQMIAQYDEHGGNVVAVADDGLRQREGTSAAISAGSKGRYILQPDVFDALERQDRLDLNQAILSMAEAWSLRAVAVKGRHFDCRTPAGLLEAQVAYALGRGGDLANAMDDVLERYGTGRLGRESFAKGTSLSEAGD</sequence>
<dbReference type="AlphaFoldDB" id="A0A967C1Q6"/>
<dbReference type="Gene3D" id="3.90.550.10">
    <property type="entry name" value="Spore Coat Polysaccharide Biosynthesis Protein SpsA, Chain A"/>
    <property type="match status" value="1"/>
</dbReference>
<comment type="similarity">
    <text evidence="1">Belongs to the UDPGP type 2 family.</text>
</comment>
<dbReference type="InterPro" id="IPR005771">
    <property type="entry name" value="GalU_uridylyltTrfase_bac/arc"/>
</dbReference>
<evidence type="ECO:0000256" key="7">
    <source>
        <dbReference type="ARBA" id="ARBA00031959"/>
    </source>
</evidence>